<dbReference type="GO" id="GO:0005737">
    <property type="term" value="C:cytoplasm"/>
    <property type="evidence" value="ECO:0007669"/>
    <property type="project" value="TreeGrafter"/>
</dbReference>
<keyword evidence="5 7" id="KW-0408">Iron</keyword>
<name>A0AAV2R5Y1_MEGNR</name>
<keyword evidence="6 8" id="KW-0503">Monooxygenase</keyword>
<dbReference type="AlphaFoldDB" id="A0AAV2R5Y1"/>
<keyword evidence="11" id="KW-1185">Reference proteome</keyword>
<keyword evidence="4 8" id="KW-0560">Oxidoreductase</keyword>
<dbReference type="PANTHER" id="PTHR24300:SF403">
    <property type="entry name" value="CYTOCHROME P450 306A1"/>
    <property type="match status" value="1"/>
</dbReference>
<dbReference type="GO" id="GO:0020037">
    <property type="term" value="F:heme binding"/>
    <property type="evidence" value="ECO:0007669"/>
    <property type="project" value="InterPro"/>
</dbReference>
<gene>
    <name evidence="10" type="ORF">MNOR_LOCUS20264</name>
</gene>
<keyword evidence="3 7" id="KW-0479">Metal-binding</keyword>
<dbReference type="InterPro" id="IPR002401">
    <property type="entry name" value="Cyt_P450_E_grp-I"/>
</dbReference>
<evidence type="ECO:0000256" key="2">
    <source>
        <dbReference type="ARBA" id="ARBA00010617"/>
    </source>
</evidence>
<dbReference type="GO" id="GO:0016712">
    <property type="term" value="F:oxidoreductase activity, acting on paired donors, with incorporation or reduction of molecular oxygen, reduced flavin or flavoprotein as one donor, and incorporation of one atom of oxygen"/>
    <property type="evidence" value="ECO:0007669"/>
    <property type="project" value="TreeGrafter"/>
</dbReference>
<feature type="non-terminal residue" evidence="10">
    <location>
        <position position="491"/>
    </location>
</feature>
<dbReference type="InterPro" id="IPR017972">
    <property type="entry name" value="Cyt_P450_CS"/>
</dbReference>
<dbReference type="PROSITE" id="PS00086">
    <property type="entry name" value="CYTOCHROME_P450"/>
    <property type="match status" value="1"/>
</dbReference>
<evidence type="ECO:0000313" key="10">
    <source>
        <dbReference type="EMBL" id="CAL4114072.1"/>
    </source>
</evidence>
<accession>A0AAV2R5Y1</accession>
<keyword evidence="9" id="KW-0732">Signal</keyword>
<dbReference type="InterPro" id="IPR001128">
    <property type="entry name" value="Cyt_P450"/>
</dbReference>
<comment type="caution">
    <text evidence="10">The sequence shown here is derived from an EMBL/GenBank/DDBJ whole genome shotgun (WGS) entry which is preliminary data.</text>
</comment>
<dbReference type="GO" id="GO:0005506">
    <property type="term" value="F:iron ion binding"/>
    <property type="evidence" value="ECO:0007669"/>
    <property type="project" value="InterPro"/>
</dbReference>
<organism evidence="10 11">
    <name type="scientific">Meganyctiphanes norvegica</name>
    <name type="common">Northern krill</name>
    <name type="synonym">Thysanopoda norvegica</name>
    <dbReference type="NCBI Taxonomy" id="48144"/>
    <lineage>
        <taxon>Eukaryota</taxon>
        <taxon>Metazoa</taxon>
        <taxon>Ecdysozoa</taxon>
        <taxon>Arthropoda</taxon>
        <taxon>Crustacea</taxon>
        <taxon>Multicrustacea</taxon>
        <taxon>Malacostraca</taxon>
        <taxon>Eumalacostraca</taxon>
        <taxon>Eucarida</taxon>
        <taxon>Euphausiacea</taxon>
        <taxon>Euphausiidae</taxon>
        <taxon>Meganyctiphanes</taxon>
    </lineage>
</organism>
<sequence>MLVEIILFLTLLAFLVKVSRPPTGLPPGLWGLPFIGSIPDTSVPFTEYIHGLAKRYGDIFYLKAGSRLMFFISDFDMAKTAYSGHDAVDRPDMFTLQVFSYFKPYGIITSNGELWQSNKRSSLRYLRDFGMGKTSLQDIIQYEAAALIKDLHQFVGKPTKLSWNLNVSILNILWKIVADRRFEVTDKRIQNFANLIDANVDIMSGPIALLDICPSLIPLLPTFLKNKWMKLDVLKQNRDLFYEYIMEEVENHRNSVDPENPRDLIDSFLIEMKEKMNDNENFLNLSILIAHLFVAGSDTTSNTIRWTVLYMALYPHVQKRVQEEIDNVVGSDRQPGLEDRESLMYLEAVINEVHRKASLVPFSLPHQSSKEIKLGGYTIPKDSILLLVSNQIHNDKRYWEKPDMFYPEHFLDENGKVLTKKDGYLPFSIGRRQCVGESLARMSLFLFCAAFLQKYNISAPPGEKLTEEPDPKKLLIRAPKPFRIILTKRHF</sequence>
<feature type="signal peptide" evidence="9">
    <location>
        <begin position="1"/>
        <end position="20"/>
    </location>
</feature>
<evidence type="ECO:0000256" key="8">
    <source>
        <dbReference type="RuleBase" id="RU000461"/>
    </source>
</evidence>
<dbReference type="EMBL" id="CAXKWB010015541">
    <property type="protein sequence ID" value="CAL4114072.1"/>
    <property type="molecule type" value="Genomic_DNA"/>
</dbReference>
<evidence type="ECO:0000256" key="9">
    <source>
        <dbReference type="SAM" id="SignalP"/>
    </source>
</evidence>
<proteinExistence type="inferred from homology"/>
<dbReference type="GO" id="GO:0006082">
    <property type="term" value="P:organic acid metabolic process"/>
    <property type="evidence" value="ECO:0007669"/>
    <property type="project" value="TreeGrafter"/>
</dbReference>
<dbReference type="PRINTS" id="PR00463">
    <property type="entry name" value="EP450I"/>
</dbReference>
<comment type="cofactor">
    <cofactor evidence="1 7">
        <name>heme</name>
        <dbReference type="ChEBI" id="CHEBI:30413"/>
    </cofactor>
</comment>
<comment type="similarity">
    <text evidence="2 8">Belongs to the cytochrome P450 family.</text>
</comment>
<dbReference type="SUPFAM" id="SSF48264">
    <property type="entry name" value="Cytochrome P450"/>
    <property type="match status" value="1"/>
</dbReference>
<dbReference type="InterPro" id="IPR036396">
    <property type="entry name" value="Cyt_P450_sf"/>
</dbReference>
<evidence type="ECO:0000256" key="4">
    <source>
        <dbReference type="ARBA" id="ARBA00023002"/>
    </source>
</evidence>
<dbReference type="InterPro" id="IPR050182">
    <property type="entry name" value="Cytochrome_P450_fam2"/>
</dbReference>
<dbReference type="PANTHER" id="PTHR24300">
    <property type="entry name" value="CYTOCHROME P450 508A4-RELATED"/>
    <property type="match status" value="1"/>
</dbReference>
<dbReference type="Gene3D" id="1.10.630.10">
    <property type="entry name" value="Cytochrome P450"/>
    <property type="match status" value="1"/>
</dbReference>
<feature type="chain" id="PRO_5043707773" description="Cytochrome P450" evidence="9">
    <location>
        <begin position="21"/>
        <end position="491"/>
    </location>
</feature>
<evidence type="ECO:0008006" key="12">
    <source>
        <dbReference type="Google" id="ProtNLM"/>
    </source>
</evidence>
<dbReference type="Pfam" id="PF00067">
    <property type="entry name" value="p450"/>
    <property type="match status" value="1"/>
</dbReference>
<evidence type="ECO:0000256" key="6">
    <source>
        <dbReference type="ARBA" id="ARBA00023033"/>
    </source>
</evidence>
<evidence type="ECO:0000256" key="5">
    <source>
        <dbReference type="ARBA" id="ARBA00023004"/>
    </source>
</evidence>
<feature type="binding site" description="axial binding residue" evidence="7">
    <location>
        <position position="434"/>
    </location>
    <ligand>
        <name>heme</name>
        <dbReference type="ChEBI" id="CHEBI:30413"/>
    </ligand>
    <ligandPart>
        <name>Fe</name>
        <dbReference type="ChEBI" id="CHEBI:18248"/>
    </ligandPart>
</feature>
<dbReference type="GO" id="GO:0006805">
    <property type="term" value="P:xenobiotic metabolic process"/>
    <property type="evidence" value="ECO:0007669"/>
    <property type="project" value="TreeGrafter"/>
</dbReference>
<dbReference type="PRINTS" id="PR00385">
    <property type="entry name" value="P450"/>
</dbReference>
<dbReference type="FunFam" id="1.10.630.10:FF:000036">
    <property type="entry name" value="CYtochrome P450 family"/>
    <property type="match status" value="1"/>
</dbReference>
<evidence type="ECO:0000256" key="3">
    <source>
        <dbReference type="ARBA" id="ARBA00022723"/>
    </source>
</evidence>
<dbReference type="GO" id="GO:0008395">
    <property type="term" value="F:steroid hydroxylase activity"/>
    <property type="evidence" value="ECO:0007669"/>
    <property type="project" value="TreeGrafter"/>
</dbReference>
<reference evidence="10 11" key="1">
    <citation type="submission" date="2024-05" db="EMBL/GenBank/DDBJ databases">
        <authorList>
            <person name="Wallberg A."/>
        </authorList>
    </citation>
    <scope>NUCLEOTIDE SEQUENCE [LARGE SCALE GENOMIC DNA]</scope>
</reference>
<keyword evidence="7 8" id="KW-0349">Heme</keyword>
<evidence type="ECO:0000256" key="1">
    <source>
        <dbReference type="ARBA" id="ARBA00001971"/>
    </source>
</evidence>
<evidence type="ECO:0000256" key="7">
    <source>
        <dbReference type="PIRSR" id="PIRSR602401-1"/>
    </source>
</evidence>
<protein>
    <recommendedName>
        <fullName evidence="12">Cytochrome P450</fullName>
    </recommendedName>
</protein>
<evidence type="ECO:0000313" key="11">
    <source>
        <dbReference type="Proteomes" id="UP001497623"/>
    </source>
</evidence>
<dbReference type="Proteomes" id="UP001497623">
    <property type="component" value="Unassembled WGS sequence"/>
</dbReference>